<dbReference type="InterPro" id="IPR006796">
    <property type="entry name" value="Dickkopf_N"/>
</dbReference>
<dbReference type="InterPro" id="IPR047299">
    <property type="entry name" value="Dkk4_Cys2"/>
</dbReference>
<evidence type="ECO:0000259" key="27">
    <source>
        <dbReference type="PROSITE" id="PS50240"/>
    </source>
</evidence>
<evidence type="ECO:0000256" key="15">
    <source>
        <dbReference type="ARBA" id="ARBA00023180"/>
    </source>
</evidence>
<comment type="catalytic activity">
    <reaction evidence="1">
        <text>Specific cleavage of Arg-|-Val bond in plasminogen to form plasmin.</text>
        <dbReference type="EC" id="3.4.21.68"/>
    </reaction>
</comment>
<dbReference type="Gene3D" id="2.40.10.10">
    <property type="entry name" value="Trypsin-like serine proteases"/>
    <property type="match status" value="2"/>
</dbReference>
<dbReference type="FunFam" id="2.40.20.10:FF:000001">
    <property type="entry name" value="Urokinase-type plasminogen activator"/>
    <property type="match status" value="1"/>
</dbReference>
<dbReference type="STRING" id="10029.G3HHH6"/>
<dbReference type="EC" id="3.4.21.68" evidence="4"/>
<evidence type="ECO:0000256" key="1">
    <source>
        <dbReference type="ARBA" id="ARBA00001538"/>
    </source>
</evidence>
<keyword evidence="7 20" id="KW-0245">EGF-like domain</keyword>
<reference evidence="30" key="1">
    <citation type="journal article" date="2011" name="Nat. Biotechnol.">
        <title>The genomic sequence of the Chinese hamster ovary (CHO)-K1 cell line.</title>
        <authorList>
            <person name="Xu X."/>
            <person name="Nagarajan H."/>
            <person name="Lewis N.E."/>
            <person name="Pan S."/>
            <person name="Cai Z."/>
            <person name="Liu X."/>
            <person name="Chen W."/>
            <person name="Xie M."/>
            <person name="Wang W."/>
            <person name="Hammond S."/>
            <person name="Andersen M.R."/>
            <person name="Neff N."/>
            <person name="Passarelli B."/>
            <person name="Koh W."/>
            <person name="Fan H.C."/>
            <person name="Wang J."/>
            <person name="Gui Y."/>
            <person name="Lee K.H."/>
            <person name="Betenbaugh M.J."/>
            <person name="Quake S.R."/>
            <person name="Famili I."/>
            <person name="Palsson B.O."/>
            <person name="Wang J."/>
        </authorList>
    </citation>
    <scope>NUCLEOTIDE SEQUENCE [LARGE SCALE GENOMIC DNA]</scope>
    <source>
        <strain evidence="30">CHO K1 cell line</strain>
    </source>
</reference>
<dbReference type="InterPro" id="IPR000742">
    <property type="entry name" value="EGF"/>
</dbReference>
<dbReference type="CDD" id="cd23275">
    <property type="entry name" value="Dkk4_Cys2"/>
    <property type="match status" value="1"/>
</dbReference>
<evidence type="ECO:0000259" key="26">
    <source>
        <dbReference type="PROSITE" id="PS50070"/>
    </source>
</evidence>
<evidence type="ECO:0000256" key="20">
    <source>
        <dbReference type="PROSITE-ProRule" id="PRU00076"/>
    </source>
</evidence>
<dbReference type="PROSITE" id="PS50026">
    <property type="entry name" value="EGF_3"/>
    <property type="match status" value="1"/>
</dbReference>
<dbReference type="eggNOG" id="KOG3627">
    <property type="taxonomic scope" value="Eukaryota"/>
</dbReference>
<dbReference type="InterPro" id="IPR038178">
    <property type="entry name" value="Kringle_sf"/>
</dbReference>
<dbReference type="Pfam" id="PF00039">
    <property type="entry name" value="fn1"/>
    <property type="match status" value="1"/>
</dbReference>
<dbReference type="Pfam" id="PF00051">
    <property type="entry name" value="Kringle"/>
    <property type="match status" value="1"/>
</dbReference>
<evidence type="ECO:0000256" key="22">
    <source>
        <dbReference type="RuleBase" id="RU363034"/>
    </source>
</evidence>
<dbReference type="InterPro" id="IPR043504">
    <property type="entry name" value="Peptidase_S1_PA_chymotrypsin"/>
</dbReference>
<evidence type="ECO:0000256" key="13">
    <source>
        <dbReference type="ARBA" id="ARBA00022825"/>
    </source>
</evidence>
<evidence type="ECO:0000313" key="30">
    <source>
        <dbReference type="Proteomes" id="UP000001075"/>
    </source>
</evidence>
<proteinExistence type="inferred from homology"/>
<keyword evidence="12 22" id="KW-0378">Hydrolase</keyword>
<dbReference type="InterPro" id="IPR001254">
    <property type="entry name" value="Trypsin_dom"/>
</dbReference>
<keyword evidence="11 24" id="KW-0732">Signal</keyword>
<evidence type="ECO:0000256" key="2">
    <source>
        <dbReference type="ARBA" id="ARBA00004239"/>
    </source>
</evidence>
<dbReference type="PRINTS" id="PR00722">
    <property type="entry name" value="CHYMOTRYPSIN"/>
</dbReference>
<dbReference type="Pfam" id="PF00089">
    <property type="entry name" value="Trypsin"/>
    <property type="match status" value="1"/>
</dbReference>
<dbReference type="PRINTS" id="PR00018">
    <property type="entry name" value="KRINGLE"/>
</dbReference>
<dbReference type="GO" id="GO:0004252">
    <property type="term" value="F:serine-type endopeptidase activity"/>
    <property type="evidence" value="ECO:0007669"/>
    <property type="project" value="UniProtKB-EC"/>
</dbReference>
<dbReference type="AlphaFoldDB" id="G3HHH6"/>
<evidence type="ECO:0000256" key="9">
    <source>
        <dbReference type="ARBA" id="ARBA00022670"/>
    </source>
</evidence>
<dbReference type="PROSITE" id="PS00022">
    <property type="entry name" value="EGF_1"/>
    <property type="match status" value="1"/>
</dbReference>
<dbReference type="GO" id="GO:0005615">
    <property type="term" value="C:extracellular space"/>
    <property type="evidence" value="ECO:0007669"/>
    <property type="project" value="TreeGrafter"/>
</dbReference>
<dbReference type="Pfam" id="PF21479">
    <property type="entry name" value="DIKK1-2-4_C-subdom2"/>
    <property type="match status" value="1"/>
</dbReference>
<accession>G3HHH6</accession>
<evidence type="ECO:0000256" key="23">
    <source>
        <dbReference type="SAM" id="MobiDB-lite"/>
    </source>
</evidence>
<dbReference type="Gene3D" id="2.10.70.10">
    <property type="entry name" value="Complement Module, domain 1"/>
    <property type="match status" value="1"/>
</dbReference>
<dbReference type="GO" id="GO:1901701">
    <property type="term" value="P:cellular response to oxygen-containing compound"/>
    <property type="evidence" value="ECO:0007669"/>
    <property type="project" value="UniProtKB-ARBA"/>
</dbReference>
<evidence type="ECO:0000256" key="14">
    <source>
        <dbReference type="ARBA" id="ARBA00023157"/>
    </source>
</evidence>
<keyword evidence="9 22" id="KW-0645">Protease</keyword>
<feature type="domain" description="Kringle" evidence="26">
    <location>
        <begin position="326"/>
        <end position="408"/>
    </location>
</feature>
<dbReference type="SMART" id="SM00058">
    <property type="entry name" value="FN1"/>
    <property type="match status" value="1"/>
</dbReference>
<keyword evidence="6" id="KW-0964">Secreted</keyword>
<dbReference type="Pfam" id="PF04706">
    <property type="entry name" value="Dickkopf_N"/>
    <property type="match status" value="1"/>
</dbReference>
<dbReference type="InterPro" id="IPR018114">
    <property type="entry name" value="TRYPSIN_HIS"/>
</dbReference>
<evidence type="ECO:0000259" key="28">
    <source>
        <dbReference type="PROSITE" id="PS51091"/>
    </source>
</evidence>
<evidence type="ECO:0000256" key="12">
    <source>
        <dbReference type="ARBA" id="ARBA00022801"/>
    </source>
</evidence>
<evidence type="ECO:0000256" key="7">
    <source>
        <dbReference type="ARBA" id="ARBA00022536"/>
    </source>
</evidence>
<comment type="subunit">
    <text evidence="18">Heterodimer of chain A and chain B held by a disulfide bond. Binds to fibrin with high affinity. This interaction leads to an increase in the catalytic efficiency of the enzyme due to an increase in affinity for plasminogen. Similarly, binding to heparin increases the activation of plasminogen. Binds to annexin A2, cytokeratin-8, fibronectin and laminin. Binds to mannose receptor and the low-density lipoprotein receptor-related protein (LRP1); these proteins are involved in TPA clearance. Binds LRP1B; binding is followed by internalization and degradation. Forms heterodimer with SERPINA5. Interacts with SERPINE1. In complex with SERPINE1, interacts with SORL1.</text>
</comment>
<dbReference type="EMBL" id="JH000379">
    <property type="protein sequence ID" value="EGV95022.1"/>
    <property type="molecule type" value="Genomic_DNA"/>
</dbReference>
<keyword evidence="13 22" id="KW-0720">Serine protease</keyword>
<dbReference type="SUPFAM" id="SSF57440">
    <property type="entry name" value="Kringle-like"/>
    <property type="match status" value="1"/>
</dbReference>
<dbReference type="FunFam" id="2.40.10.10:FF:000003">
    <property type="entry name" value="Transmembrane serine protease 3"/>
    <property type="match status" value="1"/>
</dbReference>
<feature type="domain" description="Peptidase S1" evidence="27">
    <location>
        <begin position="425"/>
        <end position="674"/>
    </location>
</feature>
<dbReference type="GO" id="GO:0031639">
    <property type="term" value="P:plasminogen activation"/>
    <property type="evidence" value="ECO:0007669"/>
    <property type="project" value="TreeGrafter"/>
</dbReference>
<feature type="region of interest" description="Disordered" evidence="23">
    <location>
        <begin position="101"/>
        <end position="144"/>
    </location>
</feature>
<evidence type="ECO:0000256" key="19">
    <source>
        <dbReference type="ARBA" id="ARBA00074649"/>
    </source>
</evidence>
<evidence type="ECO:0000256" key="6">
    <source>
        <dbReference type="ARBA" id="ARBA00022525"/>
    </source>
</evidence>
<feature type="disulfide bond" evidence="20">
    <location>
        <begin position="291"/>
        <end position="308"/>
    </location>
</feature>
<dbReference type="MEROPS" id="S01.232"/>
<dbReference type="PROSITE" id="PS00134">
    <property type="entry name" value="TRYPSIN_HIS"/>
    <property type="match status" value="1"/>
</dbReference>
<dbReference type="GO" id="GO:0071396">
    <property type="term" value="P:cellular response to lipid"/>
    <property type="evidence" value="ECO:0007669"/>
    <property type="project" value="UniProtKB-ARBA"/>
</dbReference>
<comment type="caution">
    <text evidence="20">Lacks conserved residue(s) required for the propagation of feature annotation.</text>
</comment>
<keyword evidence="16" id="KW-0617">Plasminogen activation</keyword>
<evidence type="ECO:0000256" key="16">
    <source>
        <dbReference type="ARBA" id="ARBA00023202"/>
    </source>
</evidence>
<name>G3HHH6_CRIGR</name>
<feature type="chain" id="PRO_5003444499" description="Tissue-type plasminogen activator" evidence="24">
    <location>
        <begin position="19"/>
        <end position="675"/>
    </location>
</feature>
<dbReference type="GO" id="GO:0030178">
    <property type="term" value="P:negative regulation of Wnt signaling pathway"/>
    <property type="evidence" value="ECO:0007669"/>
    <property type="project" value="InterPro"/>
</dbReference>
<dbReference type="CDD" id="cd00061">
    <property type="entry name" value="FN1"/>
    <property type="match status" value="1"/>
</dbReference>
<evidence type="ECO:0000256" key="3">
    <source>
        <dbReference type="ARBA" id="ARBA00010842"/>
    </source>
</evidence>
<dbReference type="Pfam" id="PF00008">
    <property type="entry name" value="EGF"/>
    <property type="match status" value="1"/>
</dbReference>
<dbReference type="Proteomes" id="UP000001075">
    <property type="component" value="Unassembled WGS sequence"/>
</dbReference>
<keyword evidence="8 21" id="KW-0420">Kringle</keyword>
<keyword evidence="15" id="KW-0325">Glycoprotein</keyword>
<gene>
    <name evidence="29" type="ORF">I79_010093</name>
</gene>
<dbReference type="SUPFAM" id="SSF50494">
    <property type="entry name" value="Trypsin-like serine proteases"/>
    <property type="match status" value="1"/>
</dbReference>
<dbReference type="FunFam" id="2.10.25.10:FF:000483">
    <property type="entry name" value="Tissue-type plasminogen activator"/>
    <property type="match status" value="1"/>
</dbReference>
<dbReference type="PaxDb" id="10029-XP_007608046.1"/>
<dbReference type="InterPro" id="IPR000083">
    <property type="entry name" value="Fibronectin_type1"/>
</dbReference>
<evidence type="ECO:0000256" key="8">
    <source>
        <dbReference type="ARBA" id="ARBA00022572"/>
    </source>
</evidence>
<keyword evidence="5" id="KW-0217">Developmental protein</keyword>
<dbReference type="GO" id="GO:0048008">
    <property type="term" value="P:platelet-derived growth factor receptor signaling pathway"/>
    <property type="evidence" value="ECO:0007669"/>
    <property type="project" value="TreeGrafter"/>
</dbReference>
<dbReference type="CDD" id="cd00190">
    <property type="entry name" value="Tryp_SPc"/>
    <property type="match status" value="1"/>
</dbReference>
<dbReference type="InterPro" id="IPR013806">
    <property type="entry name" value="Kringle-like"/>
</dbReference>
<comment type="function">
    <text evidence="17">Converts the abundant, but inactive, zymogen plasminogen to plasmin by hydrolyzing a single Arg-Val bond in plasminogen. By controlling plasmin-mediated proteolysis, it plays an important role in tissue remodeling and degradation, in cell migration and many other physiopathological events. During oocyte activation, plays a role in cortical granule reaction in the zona reaction, which contributes to the block to polyspermy.</text>
</comment>
<dbReference type="Gene3D" id="2.40.20.10">
    <property type="entry name" value="Plasminogen Kringle 4"/>
    <property type="match status" value="1"/>
</dbReference>
<dbReference type="FunCoup" id="G3HHH6">
    <property type="interactions" value="206"/>
</dbReference>
<dbReference type="Pfam" id="PF21481">
    <property type="entry name" value="DIKK1-2-4_C-subdom1"/>
    <property type="match status" value="1"/>
</dbReference>
<keyword evidence="10" id="KW-0879">Wnt signaling pathway</keyword>
<feature type="domain" description="Fibronectin type-I" evidence="28">
    <location>
        <begin position="239"/>
        <end position="281"/>
    </location>
</feature>
<evidence type="ECO:0000256" key="24">
    <source>
        <dbReference type="SAM" id="SignalP"/>
    </source>
</evidence>
<evidence type="ECO:0000256" key="21">
    <source>
        <dbReference type="PROSITE-ProRule" id="PRU00121"/>
    </source>
</evidence>
<feature type="disulfide bond" evidence="20">
    <location>
        <begin position="310"/>
        <end position="319"/>
    </location>
</feature>
<dbReference type="PANTHER" id="PTHR24264:SF42">
    <property type="entry name" value="TISSUE-TYPE PLASMINOGEN ACTIVATOR"/>
    <property type="match status" value="1"/>
</dbReference>
<dbReference type="PROSITE" id="PS00021">
    <property type="entry name" value="KRINGLE_1"/>
    <property type="match status" value="1"/>
</dbReference>
<dbReference type="InterPro" id="IPR048500">
    <property type="entry name" value="DIKK1/2/4_C-subdom1"/>
</dbReference>
<evidence type="ECO:0000256" key="5">
    <source>
        <dbReference type="ARBA" id="ARBA00022473"/>
    </source>
</evidence>
<dbReference type="InterPro" id="IPR050127">
    <property type="entry name" value="Serine_Proteases_S1"/>
</dbReference>
<evidence type="ECO:0000256" key="18">
    <source>
        <dbReference type="ARBA" id="ARBA00063632"/>
    </source>
</evidence>
<dbReference type="GO" id="GO:0016055">
    <property type="term" value="P:Wnt signaling pathway"/>
    <property type="evidence" value="ECO:0007669"/>
    <property type="project" value="UniProtKB-KW"/>
</dbReference>
<dbReference type="SMART" id="SM00130">
    <property type="entry name" value="KR"/>
    <property type="match status" value="1"/>
</dbReference>
<evidence type="ECO:0000256" key="11">
    <source>
        <dbReference type="ARBA" id="ARBA00022729"/>
    </source>
</evidence>
<dbReference type="InterPro" id="IPR018056">
    <property type="entry name" value="Kringle_CS"/>
</dbReference>
<dbReference type="PROSITE" id="PS01186">
    <property type="entry name" value="EGF_2"/>
    <property type="match status" value="1"/>
</dbReference>
<evidence type="ECO:0000256" key="10">
    <source>
        <dbReference type="ARBA" id="ARBA00022687"/>
    </source>
</evidence>
<dbReference type="Gene3D" id="2.10.80.10">
    <property type="entry name" value="Lipase, subunit A"/>
    <property type="match status" value="1"/>
</dbReference>
<evidence type="ECO:0000259" key="25">
    <source>
        <dbReference type="PROSITE" id="PS50026"/>
    </source>
</evidence>
<comment type="similarity">
    <text evidence="3">Belongs to the dickkopf family.</text>
</comment>
<feature type="signal peptide" evidence="24">
    <location>
        <begin position="1"/>
        <end position="18"/>
    </location>
</feature>
<feature type="domain" description="EGF-like" evidence="25">
    <location>
        <begin position="282"/>
        <end position="320"/>
    </location>
</feature>
<dbReference type="CDD" id="cd00108">
    <property type="entry name" value="KR"/>
    <property type="match status" value="1"/>
</dbReference>
<dbReference type="InterPro" id="IPR048499">
    <property type="entry name" value="DIKK1/2/4_C-subdom2"/>
</dbReference>
<sequence length="675" mass="75321">MVLVALLGLSWFCSPLGALVLDFNNIKSSTDVQGTGKGSQCASDKDCNVGKFCLMLHDDKSYCTTCRRVRRRCQRSAMCCPGSVCVNDVCTAVEDTRPVMDRNNDGQDGTYAEGTTKWPTEENRAQGKPSIKKSQSSKGQEGESCLRTSDCGPGLCCARHFWTKICKPVLLEGQVCSRRGQKDTIQAPEIFQRCDCGPGLLCRSQGTRHRDNFLSSQDALVISRNGVTCPLRHDSIEKVTCRDEQTQTTYQHLQSWLRPMLRSSRVEYCRCNGGSTQCHSVPVRSCSEPRCFNGGACQQALYFSDFVCQCPDGFVGKRCDIDTRATCFSGQGITYRGTWSSAENGAECINWNSSVLSLKTYNARRPDAIKLGLGNHNYCRNPDRDSKPWCYVFKAGKYIPEFCSMPACPKATCGLRQYKQPQFRIKGGLFTDITSHPWQAAIFVKNRRSPGERFLCGGVLISPCWVLSAAHCFVERFPPQHLKVVLGRTYRVVPGEEEQTFEIEKYIVHDEFDYDTYNNDIALLQLRSDTQQCAQESSSVSTACLPDPKLQLPDWTECELSGYGKHEESSPFFSDRLKEAHVRLYPPSRCTSQNLFNKTITNNMLCAGDTRSGGNQNVHDACQGDSGGPLVCMVNKHMTLVGIISWGIGCGQKDVPGVYTKVTNYLDWIQDNMKQ</sequence>
<dbReference type="InterPro" id="IPR033116">
    <property type="entry name" value="TRYPSIN_SER"/>
</dbReference>
<organism evidence="29 30">
    <name type="scientific">Cricetulus griseus</name>
    <name type="common">Chinese hamster</name>
    <name type="synonym">Cricetulus barabensis griseus</name>
    <dbReference type="NCBI Taxonomy" id="10029"/>
    <lineage>
        <taxon>Eukaryota</taxon>
        <taxon>Metazoa</taxon>
        <taxon>Chordata</taxon>
        <taxon>Craniata</taxon>
        <taxon>Vertebrata</taxon>
        <taxon>Euteleostomi</taxon>
        <taxon>Mammalia</taxon>
        <taxon>Eutheria</taxon>
        <taxon>Euarchontoglires</taxon>
        <taxon>Glires</taxon>
        <taxon>Rodentia</taxon>
        <taxon>Myomorpha</taxon>
        <taxon>Muroidea</taxon>
        <taxon>Cricetidae</taxon>
        <taxon>Cricetinae</taxon>
        <taxon>Cricetulus</taxon>
    </lineage>
</organism>
<dbReference type="FunFam" id="2.10.70.10:FF:000043">
    <property type="entry name" value="Plasminogen activator"/>
    <property type="match status" value="1"/>
</dbReference>
<dbReference type="InParanoid" id="G3HHH6"/>
<dbReference type="SMART" id="SM00020">
    <property type="entry name" value="Tryp_SPc"/>
    <property type="match status" value="1"/>
</dbReference>
<evidence type="ECO:0000256" key="17">
    <source>
        <dbReference type="ARBA" id="ARBA00058178"/>
    </source>
</evidence>
<dbReference type="GO" id="GO:0014909">
    <property type="term" value="P:smooth muscle cell migration"/>
    <property type="evidence" value="ECO:0007669"/>
    <property type="project" value="TreeGrafter"/>
</dbReference>
<dbReference type="PROSITE" id="PS00135">
    <property type="entry name" value="TRYPSIN_SER"/>
    <property type="match status" value="1"/>
</dbReference>
<dbReference type="InterPro" id="IPR000001">
    <property type="entry name" value="Kringle"/>
</dbReference>
<dbReference type="InterPro" id="IPR009003">
    <property type="entry name" value="Peptidase_S1_PA"/>
</dbReference>
<dbReference type="PROSITE" id="PS50240">
    <property type="entry name" value="TRYPSIN_DOM"/>
    <property type="match status" value="1"/>
</dbReference>
<dbReference type="Gene3D" id="2.10.25.10">
    <property type="entry name" value="Laminin"/>
    <property type="match status" value="1"/>
</dbReference>
<dbReference type="FunFam" id="2.10.80.10:FF:000001">
    <property type="entry name" value="Dickkopf WNT-signaling pathway inhibitor 2"/>
    <property type="match status" value="1"/>
</dbReference>
<dbReference type="InterPro" id="IPR001314">
    <property type="entry name" value="Peptidase_S1A"/>
</dbReference>
<dbReference type="PANTHER" id="PTHR24264">
    <property type="entry name" value="TRYPSIN-RELATED"/>
    <property type="match status" value="1"/>
</dbReference>
<evidence type="ECO:0000256" key="4">
    <source>
        <dbReference type="ARBA" id="ARBA00013193"/>
    </source>
</evidence>
<dbReference type="PROSITE" id="PS51091">
    <property type="entry name" value="FN1_2"/>
    <property type="match status" value="1"/>
</dbReference>
<evidence type="ECO:0000313" key="29">
    <source>
        <dbReference type="EMBL" id="EGV95022.1"/>
    </source>
</evidence>
<dbReference type="PROSITE" id="PS01253">
    <property type="entry name" value="FN1_1"/>
    <property type="match status" value="1"/>
</dbReference>
<dbReference type="SUPFAM" id="SSF57603">
    <property type="entry name" value="FnI-like domain"/>
    <property type="match status" value="1"/>
</dbReference>
<dbReference type="SMART" id="SM00181">
    <property type="entry name" value="EGF"/>
    <property type="match status" value="1"/>
</dbReference>
<keyword evidence="14 20" id="KW-1015">Disulfide bond</keyword>
<protein>
    <recommendedName>
        <fullName evidence="19">Tissue-type plasminogen activator</fullName>
        <ecNumber evidence="4">3.4.21.68</ecNumber>
    </recommendedName>
</protein>
<comment type="subcellular location">
    <subcellularLocation>
        <location evidence="2">Secreted</location>
        <location evidence="2">Extracellular space</location>
    </subcellularLocation>
</comment>
<dbReference type="PROSITE" id="PS50070">
    <property type="entry name" value="KRINGLE_2"/>
    <property type="match status" value="1"/>
</dbReference>